<evidence type="ECO:0000313" key="3">
    <source>
        <dbReference type="Proteomes" id="UP000271974"/>
    </source>
</evidence>
<protein>
    <recommendedName>
        <fullName evidence="1">Lipid-binding serum glycoprotein C-terminal domain-containing protein</fullName>
    </recommendedName>
</protein>
<feature type="domain" description="Lipid-binding serum glycoprotein C-terminal" evidence="1">
    <location>
        <begin position="9"/>
        <end position="95"/>
    </location>
</feature>
<dbReference type="PANTHER" id="PTHR10504:SF131">
    <property type="entry name" value="BPI2 DOMAIN-CONTAINING PROTEIN"/>
    <property type="match status" value="1"/>
</dbReference>
<gene>
    <name evidence="2" type="ORF">EGW08_000194</name>
</gene>
<evidence type="ECO:0000313" key="2">
    <source>
        <dbReference type="EMBL" id="RUS91981.1"/>
    </source>
</evidence>
<dbReference type="PANTHER" id="PTHR10504">
    <property type="entry name" value="BACTERICIDAL PERMEABILITY-INCREASING BPI PROTEIN-RELATED"/>
    <property type="match status" value="1"/>
</dbReference>
<organism evidence="2 3">
    <name type="scientific">Elysia chlorotica</name>
    <name type="common">Eastern emerald elysia</name>
    <name type="synonym">Sea slug</name>
    <dbReference type="NCBI Taxonomy" id="188477"/>
    <lineage>
        <taxon>Eukaryota</taxon>
        <taxon>Metazoa</taxon>
        <taxon>Spiralia</taxon>
        <taxon>Lophotrochozoa</taxon>
        <taxon>Mollusca</taxon>
        <taxon>Gastropoda</taxon>
        <taxon>Heterobranchia</taxon>
        <taxon>Euthyneura</taxon>
        <taxon>Panpulmonata</taxon>
        <taxon>Sacoglossa</taxon>
        <taxon>Placobranchoidea</taxon>
        <taxon>Plakobranchidae</taxon>
        <taxon>Elysia</taxon>
    </lineage>
</organism>
<dbReference type="AlphaFoldDB" id="A0A3S1A6R7"/>
<sequence length="137" mass="15088">NASLTLQPNVKDQNLNAEITDYSFKLSLEKSAIGPLFPSVLNTVINGVLSFIVIPKLNVIAAKGVPLPMVGDVQFSNTMLLLQEGNLLIGTDLQYKGIPIRSSKCKQLTEGYTCFENDDEDEYSKYYVESALGDHLM</sequence>
<keyword evidence="3" id="KW-1185">Reference proteome</keyword>
<dbReference type="GO" id="GO:0008289">
    <property type="term" value="F:lipid binding"/>
    <property type="evidence" value="ECO:0007669"/>
    <property type="project" value="InterPro"/>
</dbReference>
<dbReference type="Proteomes" id="UP000271974">
    <property type="component" value="Unassembled WGS sequence"/>
</dbReference>
<dbReference type="EMBL" id="RQTK01000003">
    <property type="protein sequence ID" value="RUS91981.1"/>
    <property type="molecule type" value="Genomic_DNA"/>
</dbReference>
<reference evidence="2 3" key="1">
    <citation type="submission" date="2019-01" db="EMBL/GenBank/DDBJ databases">
        <title>A draft genome assembly of the solar-powered sea slug Elysia chlorotica.</title>
        <authorList>
            <person name="Cai H."/>
            <person name="Li Q."/>
            <person name="Fang X."/>
            <person name="Li J."/>
            <person name="Curtis N.E."/>
            <person name="Altenburger A."/>
            <person name="Shibata T."/>
            <person name="Feng M."/>
            <person name="Maeda T."/>
            <person name="Schwartz J.A."/>
            <person name="Shigenobu S."/>
            <person name="Lundholm N."/>
            <person name="Nishiyama T."/>
            <person name="Yang H."/>
            <person name="Hasebe M."/>
            <person name="Li S."/>
            <person name="Pierce S.K."/>
            <person name="Wang J."/>
        </authorList>
    </citation>
    <scope>NUCLEOTIDE SEQUENCE [LARGE SCALE GENOMIC DNA]</scope>
    <source>
        <strain evidence="2">EC2010</strain>
        <tissue evidence="2">Whole organism of an adult</tissue>
    </source>
</reference>
<evidence type="ECO:0000259" key="1">
    <source>
        <dbReference type="Pfam" id="PF02886"/>
    </source>
</evidence>
<dbReference type="InterPro" id="IPR017943">
    <property type="entry name" value="Bactericidal_perm-incr_a/b_dom"/>
</dbReference>
<feature type="non-terminal residue" evidence="2">
    <location>
        <position position="1"/>
    </location>
</feature>
<accession>A0A3S1A6R7</accession>
<dbReference type="Gene3D" id="3.15.20.10">
    <property type="entry name" value="Bactericidal permeability-increasing protein, domain 2"/>
    <property type="match status" value="1"/>
</dbReference>
<dbReference type="InterPro" id="IPR001124">
    <property type="entry name" value="Lipid-bd_serum_glycop_C"/>
</dbReference>
<comment type="caution">
    <text evidence="2">The sequence shown here is derived from an EMBL/GenBank/DDBJ whole genome shotgun (WGS) entry which is preliminary data.</text>
</comment>
<dbReference type="OrthoDB" id="10255543at2759"/>
<dbReference type="SUPFAM" id="SSF55394">
    <property type="entry name" value="Bactericidal permeability-increasing protein, BPI"/>
    <property type="match status" value="1"/>
</dbReference>
<proteinExistence type="predicted"/>
<name>A0A3S1A6R7_ELYCH</name>
<dbReference type="GO" id="GO:0005615">
    <property type="term" value="C:extracellular space"/>
    <property type="evidence" value="ECO:0007669"/>
    <property type="project" value="TreeGrafter"/>
</dbReference>
<dbReference type="Pfam" id="PF02886">
    <property type="entry name" value="LBP_BPI_CETP_C"/>
    <property type="match status" value="1"/>
</dbReference>
<dbReference type="InterPro" id="IPR032942">
    <property type="entry name" value="BPI/LBP/Plunc"/>
</dbReference>